<feature type="transmembrane region" description="Helical" evidence="17">
    <location>
        <begin position="154"/>
        <end position="170"/>
    </location>
</feature>
<keyword evidence="3" id="KW-0808">Transferase</keyword>
<evidence type="ECO:0000313" key="18">
    <source>
        <dbReference type="EMBL" id="EFC06003.1"/>
    </source>
</evidence>
<feature type="transmembrane region" description="Helical" evidence="17">
    <location>
        <begin position="176"/>
        <end position="192"/>
    </location>
</feature>
<evidence type="ECO:0000256" key="8">
    <source>
        <dbReference type="ARBA" id="ARBA00023136"/>
    </source>
</evidence>
<accession>D2MNI1</accession>
<dbReference type="GO" id="GO:0051301">
    <property type="term" value="P:cell division"/>
    <property type="evidence" value="ECO:0007669"/>
    <property type="project" value="InterPro"/>
</dbReference>
<evidence type="ECO:0000256" key="9">
    <source>
        <dbReference type="ARBA" id="ARBA00032370"/>
    </source>
</evidence>
<evidence type="ECO:0000256" key="2">
    <source>
        <dbReference type="ARBA" id="ARBA00022676"/>
    </source>
</evidence>
<evidence type="ECO:0000256" key="5">
    <source>
        <dbReference type="ARBA" id="ARBA00022960"/>
    </source>
</evidence>
<feature type="transmembrane region" description="Helical" evidence="17">
    <location>
        <begin position="366"/>
        <end position="389"/>
    </location>
</feature>
<evidence type="ECO:0000256" key="3">
    <source>
        <dbReference type="ARBA" id="ARBA00022679"/>
    </source>
</evidence>
<feature type="transmembrane region" description="Helical" evidence="17">
    <location>
        <begin position="88"/>
        <end position="109"/>
    </location>
</feature>
<protein>
    <recommendedName>
        <fullName evidence="12">Probable peptidoglycan glycosyltransferase FtsW</fullName>
        <ecNumber evidence="14">2.4.99.28</ecNumber>
    </recommendedName>
    <alternativeName>
        <fullName evidence="13">Cell division protein FtsW</fullName>
    </alternativeName>
    <alternativeName>
        <fullName evidence="10">Cell wall polymerase</fullName>
    </alternativeName>
    <alternativeName>
        <fullName evidence="9">Peptidoglycan polymerase</fullName>
    </alternativeName>
</protein>
<dbReference type="Proteomes" id="UP000005017">
    <property type="component" value="Unassembled WGS sequence"/>
</dbReference>
<dbReference type="EC" id="2.4.99.28" evidence="14"/>
<dbReference type="PROSITE" id="PS00428">
    <property type="entry name" value="FTSW_RODA_SPOVE"/>
    <property type="match status" value="1"/>
</dbReference>
<comment type="caution">
    <text evidence="18">The sequence shown here is derived from an EMBL/GenBank/DDBJ whole genome shotgun (WGS) entry which is preliminary data.</text>
</comment>
<keyword evidence="4 17" id="KW-0812">Transmembrane</keyword>
<dbReference type="GO" id="GO:0032153">
    <property type="term" value="C:cell division site"/>
    <property type="evidence" value="ECO:0007669"/>
    <property type="project" value="TreeGrafter"/>
</dbReference>
<comment type="similarity">
    <text evidence="11">Belongs to the SEDS family. FtsW subfamily.</text>
</comment>
<sequence length="398" mass="43893">MSMKKKRRIHLSFYRATSGADLAIHFCMIGLMIFGLIAIVSASMGLVNGDNKKLILVAAKQIFFLIVGYGSMHFMSKHFHLSFLKSRLFNTLIVVTLISLLVPLAFTAAGGAKAWIRFGGFTIQPSEFAKIMTVLIMARFLGDNRRQYHSWLKMAARPFGYVLSIFLIVFILENDLGSALIIFIIFGVVFLIPKHPQLKGVQRFFKTAFWTGVVASYGLLYTGFGEKIISSVVTGYKKARFTAMFNPFHDTYGAGYQLINGLISFATGGLKGRGIGQSIRKYTDFPASNTDFILAIVVEETGMLGFGLLMLLYGTILIQLFRYAIKMKSEAGKMILIGTAMYLLVHMVFNIGGATGLIPLTGVPLLMISAGGSSTWSFMMCIGISQAIISQFNRGEIQ</sequence>
<feature type="transmembrane region" description="Helical" evidence="17">
    <location>
        <begin position="335"/>
        <end position="360"/>
    </location>
</feature>
<dbReference type="InterPro" id="IPR001182">
    <property type="entry name" value="FtsW/RodA"/>
</dbReference>
<evidence type="ECO:0000256" key="17">
    <source>
        <dbReference type="SAM" id="Phobius"/>
    </source>
</evidence>
<evidence type="ECO:0000256" key="14">
    <source>
        <dbReference type="ARBA" id="ARBA00044770"/>
    </source>
</evidence>
<proteinExistence type="inferred from homology"/>
<evidence type="ECO:0000256" key="7">
    <source>
        <dbReference type="ARBA" id="ARBA00022989"/>
    </source>
</evidence>
<dbReference type="GO" id="GO:0008955">
    <property type="term" value="F:peptidoglycan glycosyltransferase activity"/>
    <property type="evidence" value="ECO:0007669"/>
    <property type="project" value="UniProtKB-EC"/>
</dbReference>
<comment type="subcellular location">
    <subcellularLocation>
        <location evidence="1">Membrane</location>
        <topology evidence="1">Multi-pass membrane protein</topology>
    </subcellularLocation>
</comment>
<evidence type="ECO:0000256" key="6">
    <source>
        <dbReference type="ARBA" id="ARBA00022984"/>
    </source>
</evidence>
<dbReference type="AlphaFoldDB" id="D2MNI1"/>
<evidence type="ECO:0000313" key="19">
    <source>
        <dbReference type="Proteomes" id="UP000005017"/>
    </source>
</evidence>
<evidence type="ECO:0000256" key="1">
    <source>
        <dbReference type="ARBA" id="ARBA00004141"/>
    </source>
</evidence>
<dbReference type="Pfam" id="PF01098">
    <property type="entry name" value="FTSW_RODA_SPOVE"/>
    <property type="match status" value="1"/>
</dbReference>
<feature type="transmembrane region" description="Helical" evidence="17">
    <location>
        <begin position="303"/>
        <end position="323"/>
    </location>
</feature>
<evidence type="ECO:0000256" key="10">
    <source>
        <dbReference type="ARBA" id="ARBA00033270"/>
    </source>
</evidence>
<dbReference type="STRING" id="679192.HMPREF9013_0206"/>
<keyword evidence="5" id="KW-0133">Cell shape</keyword>
<gene>
    <name evidence="18" type="ORF">HMPREF9013_0206</name>
</gene>
<dbReference type="OrthoDB" id="9812661at2"/>
<organism evidence="18 19">
    <name type="scientific">Bulleidia extructa W1219</name>
    <dbReference type="NCBI Taxonomy" id="679192"/>
    <lineage>
        <taxon>Bacteria</taxon>
        <taxon>Bacillati</taxon>
        <taxon>Bacillota</taxon>
        <taxon>Erysipelotrichia</taxon>
        <taxon>Erysipelotrichales</taxon>
        <taxon>Erysipelotrichaceae</taxon>
        <taxon>Bulleidia</taxon>
    </lineage>
</organism>
<comment type="catalytic activity">
    <reaction evidence="15">
        <text>[GlcNAc-(1-&gt;4)-Mur2Ac(oyl-L-Ala-gamma-D-Glu-L-Lys-D-Ala-D-Ala)](n)-di-trans,octa-cis-undecaprenyl diphosphate + beta-D-GlcNAc-(1-&gt;4)-Mur2Ac(oyl-L-Ala-gamma-D-Glu-L-Lys-D-Ala-D-Ala)-di-trans,octa-cis-undecaprenyl diphosphate = [GlcNAc-(1-&gt;4)-Mur2Ac(oyl-L-Ala-gamma-D-Glu-L-Lys-D-Ala-D-Ala)](n+1)-di-trans,octa-cis-undecaprenyl diphosphate + di-trans,octa-cis-undecaprenyl diphosphate + H(+)</text>
        <dbReference type="Rhea" id="RHEA:23708"/>
        <dbReference type="Rhea" id="RHEA-COMP:9602"/>
        <dbReference type="Rhea" id="RHEA-COMP:9603"/>
        <dbReference type="ChEBI" id="CHEBI:15378"/>
        <dbReference type="ChEBI" id="CHEBI:58405"/>
        <dbReference type="ChEBI" id="CHEBI:60033"/>
        <dbReference type="ChEBI" id="CHEBI:78435"/>
        <dbReference type="EC" id="2.4.99.28"/>
    </reaction>
</comment>
<comment type="function">
    <text evidence="16">Peptidoglycan polymerase that is essential for cell division.</text>
</comment>
<feature type="transmembrane region" description="Helical" evidence="17">
    <location>
        <begin position="121"/>
        <end position="142"/>
    </location>
</feature>
<feature type="transmembrane region" description="Helical" evidence="17">
    <location>
        <begin position="54"/>
        <end position="76"/>
    </location>
</feature>
<evidence type="ECO:0000256" key="16">
    <source>
        <dbReference type="ARBA" id="ARBA00049966"/>
    </source>
</evidence>
<dbReference type="GO" id="GO:0009252">
    <property type="term" value="P:peptidoglycan biosynthetic process"/>
    <property type="evidence" value="ECO:0007669"/>
    <property type="project" value="UniProtKB-KW"/>
</dbReference>
<keyword evidence="6" id="KW-0573">Peptidoglycan synthesis</keyword>
<evidence type="ECO:0000256" key="12">
    <source>
        <dbReference type="ARBA" id="ARBA00041185"/>
    </source>
</evidence>
<dbReference type="EMBL" id="ADFR01000003">
    <property type="protein sequence ID" value="EFC06003.1"/>
    <property type="molecule type" value="Genomic_DNA"/>
</dbReference>
<feature type="transmembrane region" description="Helical" evidence="17">
    <location>
        <begin position="204"/>
        <end position="224"/>
    </location>
</feature>
<dbReference type="PANTHER" id="PTHR30474">
    <property type="entry name" value="CELL CYCLE PROTEIN"/>
    <property type="match status" value="1"/>
</dbReference>
<evidence type="ECO:0000256" key="11">
    <source>
        <dbReference type="ARBA" id="ARBA00038053"/>
    </source>
</evidence>
<dbReference type="GO" id="GO:0015648">
    <property type="term" value="F:lipid-linked peptidoglycan transporter activity"/>
    <property type="evidence" value="ECO:0007669"/>
    <property type="project" value="TreeGrafter"/>
</dbReference>
<dbReference type="eggNOG" id="COG0772">
    <property type="taxonomic scope" value="Bacteria"/>
</dbReference>
<keyword evidence="7 17" id="KW-1133">Transmembrane helix</keyword>
<keyword evidence="2" id="KW-0328">Glycosyltransferase</keyword>
<feature type="transmembrane region" description="Helical" evidence="17">
    <location>
        <begin position="20"/>
        <end position="42"/>
    </location>
</feature>
<dbReference type="InterPro" id="IPR018365">
    <property type="entry name" value="Cell_cycle_FtsW-rel_CS"/>
</dbReference>
<dbReference type="PANTHER" id="PTHR30474:SF2">
    <property type="entry name" value="PEPTIDOGLYCAN GLYCOSYLTRANSFERASE FTSW-RELATED"/>
    <property type="match status" value="1"/>
</dbReference>
<name>D2MNI1_9FIRM</name>
<reference evidence="19" key="1">
    <citation type="submission" date="2009-12" db="EMBL/GenBank/DDBJ databases">
        <title>Sequence of Clostridiales genomosp. BVAB3 str. UPII9-5.</title>
        <authorList>
            <person name="Madupu R."/>
            <person name="Durkin A.S."/>
            <person name="Torralba M."/>
            <person name="Methe B."/>
            <person name="Sutton G.G."/>
            <person name="Strausberg R.L."/>
            <person name="Nelson K.E."/>
        </authorList>
    </citation>
    <scope>NUCLEOTIDE SEQUENCE [LARGE SCALE GENOMIC DNA]</scope>
    <source>
        <strain evidence="19">W1219</strain>
    </source>
</reference>
<dbReference type="GO" id="GO:0005886">
    <property type="term" value="C:plasma membrane"/>
    <property type="evidence" value="ECO:0007669"/>
    <property type="project" value="TreeGrafter"/>
</dbReference>
<evidence type="ECO:0000256" key="4">
    <source>
        <dbReference type="ARBA" id="ARBA00022692"/>
    </source>
</evidence>
<dbReference type="GO" id="GO:0008360">
    <property type="term" value="P:regulation of cell shape"/>
    <property type="evidence" value="ECO:0007669"/>
    <property type="project" value="UniProtKB-KW"/>
</dbReference>
<evidence type="ECO:0000256" key="15">
    <source>
        <dbReference type="ARBA" id="ARBA00049902"/>
    </source>
</evidence>
<keyword evidence="19" id="KW-1185">Reference proteome</keyword>
<evidence type="ECO:0000256" key="13">
    <source>
        <dbReference type="ARBA" id="ARBA00041418"/>
    </source>
</evidence>
<keyword evidence="8 17" id="KW-0472">Membrane</keyword>